<dbReference type="RefSeq" id="WP_128420698.1">
    <property type="nucleotide sequence ID" value="NZ_CP049017.1"/>
</dbReference>
<accession>A0A2S6ZE84</accession>
<reference evidence="1 2" key="1">
    <citation type="submission" date="2016-08" db="EMBL/GenBank/DDBJ databases">
        <title>Evolution of the type three secretion system and type three effector repertoires in Xanthomonas.</title>
        <authorList>
            <person name="Merda D."/>
            <person name="Briand M."/>
            <person name="Bosis E."/>
            <person name="Rousseau C."/>
            <person name="Portier P."/>
            <person name="Jacques M.-A."/>
            <person name="Fischer-Le Saux M."/>
        </authorList>
    </citation>
    <scope>NUCLEOTIDE SEQUENCE [LARGE SCALE GENOMIC DNA]</scope>
    <source>
        <strain evidence="1 2">CFBP 4691</strain>
    </source>
</reference>
<name>A0A2S6ZE84_9XANT</name>
<keyword evidence="2" id="KW-1185">Reference proteome</keyword>
<organism evidence="1 2">
    <name type="scientific">Xanthomonas theicola</name>
    <dbReference type="NCBI Taxonomy" id="56464"/>
    <lineage>
        <taxon>Bacteria</taxon>
        <taxon>Pseudomonadati</taxon>
        <taxon>Pseudomonadota</taxon>
        <taxon>Gammaproteobacteria</taxon>
        <taxon>Lysobacterales</taxon>
        <taxon>Lysobacteraceae</taxon>
        <taxon>Xanthomonas</taxon>
    </lineage>
</organism>
<evidence type="ECO:0000313" key="2">
    <source>
        <dbReference type="Proteomes" id="UP000239898"/>
    </source>
</evidence>
<proteinExistence type="predicted"/>
<dbReference type="InterPro" id="IPR047754">
    <property type="entry name" value="T3SS_SctI-like"/>
</dbReference>
<protein>
    <submittedName>
        <fullName evidence="1">Uncharacterized protein</fullName>
    </submittedName>
</protein>
<comment type="caution">
    <text evidence="1">The sequence shown here is derived from an EMBL/GenBank/DDBJ whole genome shotgun (WGS) entry which is preliminary data.</text>
</comment>
<evidence type="ECO:0000313" key="1">
    <source>
        <dbReference type="EMBL" id="PPT90460.1"/>
    </source>
</evidence>
<dbReference type="AlphaFoldDB" id="A0A2S6ZE84"/>
<dbReference type="Proteomes" id="UP000239898">
    <property type="component" value="Unassembled WGS sequence"/>
</dbReference>
<sequence length="102" mass="10872">MNTQAIAGVQRGAEIRAADLTPQESASSSIDDRLRDAFASTSVEAQNEYADIMAKASDAAYRSSPGALVLVQARMAERTLKVQHICGLVHQGVVTVQTLLKT</sequence>
<gene>
    <name evidence="1" type="ORF">XthCFBP4691_12340</name>
</gene>
<dbReference type="EMBL" id="MIGX01000057">
    <property type="protein sequence ID" value="PPT90460.1"/>
    <property type="molecule type" value="Genomic_DNA"/>
</dbReference>
<dbReference type="NCBIfam" id="NF038054">
    <property type="entry name" value="T3SS_SctI"/>
    <property type="match status" value="1"/>
</dbReference>